<comment type="caution">
    <text evidence="9">The sequence shown here is derived from an EMBL/GenBank/DDBJ whole genome shotgun (WGS) entry which is preliminary data.</text>
</comment>
<dbReference type="InterPro" id="IPR049278">
    <property type="entry name" value="MS_channel_C"/>
</dbReference>
<dbReference type="Proteomes" id="UP000775877">
    <property type="component" value="Unassembled WGS sequence"/>
</dbReference>
<feature type="domain" description="Mechanosensitive ion channel MscS" evidence="7">
    <location>
        <begin position="13"/>
        <end position="80"/>
    </location>
</feature>
<sequence length="194" mass="21836">GVGGLAVALALQDTLTNLFAGFYIIAARKIKPGDYIELESGQEGFVEDVSWRNTTIRTLQNYIIIVPNATLANVILTNYQLPVSDLAILMNVGVSYDSDLELVEKVTVEVAKEVMVEVAGAVPEFDPFIRYNDFAASSINFTVIMRGKQYTDRYLINHEFVKRLHKRYAKEGVEFPFPQLDLTIKNKEITVKQK</sequence>
<dbReference type="PROSITE" id="PS01246">
    <property type="entry name" value="UPF0003"/>
    <property type="match status" value="1"/>
</dbReference>
<dbReference type="InterPro" id="IPR006685">
    <property type="entry name" value="MscS_channel_2nd"/>
</dbReference>
<name>A0A955ICM2_9BACT</name>
<dbReference type="PANTHER" id="PTHR30221">
    <property type="entry name" value="SMALL-CONDUCTANCE MECHANOSENSITIVE CHANNEL"/>
    <property type="match status" value="1"/>
</dbReference>
<dbReference type="EMBL" id="JAGQLJ010000045">
    <property type="protein sequence ID" value="MCA9381083.1"/>
    <property type="molecule type" value="Genomic_DNA"/>
</dbReference>
<evidence type="ECO:0000256" key="5">
    <source>
        <dbReference type="ARBA" id="ARBA00022989"/>
    </source>
</evidence>
<dbReference type="Gene3D" id="3.30.70.100">
    <property type="match status" value="1"/>
</dbReference>
<organism evidence="9 10">
    <name type="scientific">Candidatus Dojkabacteria bacterium</name>
    <dbReference type="NCBI Taxonomy" id="2099670"/>
    <lineage>
        <taxon>Bacteria</taxon>
        <taxon>Candidatus Dojkabacteria</taxon>
    </lineage>
</organism>
<feature type="domain" description="Mechanosensitive ion channel MscS C-terminal" evidence="8">
    <location>
        <begin position="89"/>
        <end position="175"/>
    </location>
</feature>
<dbReference type="GO" id="GO:0005886">
    <property type="term" value="C:plasma membrane"/>
    <property type="evidence" value="ECO:0007669"/>
    <property type="project" value="UniProtKB-SubCell"/>
</dbReference>
<keyword evidence="4" id="KW-0812">Transmembrane</keyword>
<gene>
    <name evidence="9" type="ORF">KC678_02365</name>
</gene>
<evidence type="ECO:0000256" key="4">
    <source>
        <dbReference type="ARBA" id="ARBA00022692"/>
    </source>
</evidence>
<dbReference type="SUPFAM" id="SSF82689">
    <property type="entry name" value="Mechanosensitive channel protein MscS (YggB), C-terminal domain"/>
    <property type="match status" value="1"/>
</dbReference>
<dbReference type="SUPFAM" id="SSF50182">
    <property type="entry name" value="Sm-like ribonucleoproteins"/>
    <property type="match status" value="1"/>
</dbReference>
<proteinExistence type="inferred from homology"/>
<dbReference type="InterPro" id="IPR010920">
    <property type="entry name" value="LSM_dom_sf"/>
</dbReference>
<feature type="non-terminal residue" evidence="9">
    <location>
        <position position="1"/>
    </location>
</feature>
<evidence type="ECO:0000259" key="7">
    <source>
        <dbReference type="Pfam" id="PF00924"/>
    </source>
</evidence>
<dbReference type="InterPro" id="IPR023408">
    <property type="entry name" value="MscS_beta-dom_sf"/>
</dbReference>
<dbReference type="Pfam" id="PF00924">
    <property type="entry name" value="MS_channel_2nd"/>
    <property type="match status" value="1"/>
</dbReference>
<dbReference type="InterPro" id="IPR006686">
    <property type="entry name" value="MscS_channel_CS"/>
</dbReference>
<evidence type="ECO:0000256" key="2">
    <source>
        <dbReference type="ARBA" id="ARBA00008017"/>
    </source>
</evidence>
<comment type="subcellular location">
    <subcellularLocation>
        <location evidence="1">Cell membrane</location>
        <topology evidence="1">Multi-pass membrane protein</topology>
    </subcellularLocation>
</comment>
<keyword evidence="3" id="KW-1003">Cell membrane</keyword>
<dbReference type="AlphaFoldDB" id="A0A955ICM2"/>
<reference evidence="9" key="2">
    <citation type="journal article" date="2021" name="Microbiome">
        <title>Successional dynamics and alternative stable states in a saline activated sludge microbial community over 9 years.</title>
        <authorList>
            <person name="Wang Y."/>
            <person name="Ye J."/>
            <person name="Ju F."/>
            <person name="Liu L."/>
            <person name="Boyd J.A."/>
            <person name="Deng Y."/>
            <person name="Parks D.H."/>
            <person name="Jiang X."/>
            <person name="Yin X."/>
            <person name="Woodcroft B.J."/>
            <person name="Tyson G.W."/>
            <person name="Hugenholtz P."/>
            <person name="Polz M.F."/>
            <person name="Zhang T."/>
        </authorList>
    </citation>
    <scope>NUCLEOTIDE SEQUENCE</scope>
    <source>
        <strain evidence="9">HKST-UBA13</strain>
    </source>
</reference>
<keyword evidence="6" id="KW-0472">Membrane</keyword>
<dbReference type="InterPro" id="IPR011066">
    <property type="entry name" value="MscS_channel_C_sf"/>
</dbReference>
<dbReference type="Pfam" id="PF21082">
    <property type="entry name" value="MS_channel_3rd"/>
    <property type="match status" value="1"/>
</dbReference>
<dbReference type="Gene3D" id="1.10.287.1260">
    <property type="match status" value="1"/>
</dbReference>
<evidence type="ECO:0000256" key="3">
    <source>
        <dbReference type="ARBA" id="ARBA00022475"/>
    </source>
</evidence>
<accession>A0A955ICM2</accession>
<evidence type="ECO:0000256" key="1">
    <source>
        <dbReference type="ARBA" id="ARBA00004651"/>
    </source>
</evidence>
<protein>
    <submittedName>
        <fullName evidence="9">Mechanosensitive ion channel</fullName>
    </submittedName>
</protein>
<dbReference type="Gene3D" id="2.30.30.60">
    <property type="match status" value="1"/>
</dbReference>
<keyword evidence="5" id="KW-1133">Transmembrane helix</keyword>
<evidence type="ECO:0000313" key="9">
    <source>
        <dbReference type="EMBL" id="MCA9381083.1"/>
    </source>
</evidence>
<evidence type="ECO:0000313" key="10">
    <source>
        <dbReference type="Proteomes" id="UP000775877"/>
    </source>
</evidence>
<dbReference type="InterPro" id="IPR045275">
    <property type="entry name" value="MscS_archaea/bacteria_type"/>
</dbReference>
<reference evidence="9" key="1">
    <citation type="submission" date="2020-04" db="EMBL/GenBank/DDBJ databases">
        <authorList>
            <person name="Zhang T."/>
        </authorList>
    </citation>
    <scope>NUCLEOTIDE SEQUENCE</scope>
    <source>
        <strain evidence="9">HKST-UBA13</strain>
    </source>
</reference>
<evidence type="ECO:0000259" key="8">
    <source>
        <dbReference type="Pfam" id="PF21082"/>
    </source>
</evidence>
<dbReference type="GO" id="GO:0008381">
    <property type="term" value="F:mechanosensitive monoatomic ion channel activity"/>
    <property type="evidence" value="ECO:0007669"/>
    <property type="project" value="InterPro"/>
</dbReference>
<evidence type="ECO:0000256" key="6">
    <source>
        <dbReference type="ARBA" id="ARBA00023136"/>
    </source>
</evidence>
<dbReference type="PANTHER" id="PTHR30221:SF8">
    <property type="entry name" value="SMALL-CONDUCTANCE MECHANOSENSITIVE CHANNEL"/>
    <property type="match status" value="1"/>
</dbReference>
<comment type="similarity">
    <text evidence="2">Belongs to the MscS (TC 1.A.23) family.</text>
</comment>